<dbReference type="InterPro" id="IPR013656">
    <property type="entry name" value="PAS_4"/>
</dbReference>
<dbReference type="Pfam" id="PF08448">
    <property type="entry name" value="PAS_4"/>
    <property type="match status" value="1"/>
</dbReference>
<evidence type="ECO:0000313" key="5">
    <source>
        <dbReference type="EMBL" id="XBH08810.1"/>
    </source>
</evidence>
<organism evidence="5">
    <name type="scientific">Edaphobacter paludis</name>
    <dbReference type="NCBI Taxonomy" id="3035702"/>
    <lineage>
        <taxon>Bacteria</taxon>
        <taxon>Pseudomonadati</taxon>
        <taxon>Acidobacteriota</taxon>
        <taxon>Terriglobia</taxon>
        <taxon>Terriglobales</taxon>
        <taxon>Acidobacteriaceae</taxon>
        <taxon>Edaphobacter</taxon>
    </lineage>
</organism>
<dbReference type="SMART" id="SM00052">
    <property type="entry name" value="EAL"/>
    <property type="match status" value="1"/>
</dbReference>
<dbReference type="RefSeq" id="WP_348266320.1">
    <property type="nucleotide sequence ID" value="NZ_CP121194.1"/>
</dbReference>
<evidence type="ECO:0000259" key="2">
    <source>
        <dbReference type="PROSITE" id="PS50112"/>
    </source>
</evidence>
<feature type="domain" description="PAC" evidence="3">
    <location>
        <begin position="351"/>
        <end position="407"/>
    </location>
</feature>
<dbReference type="InterPro" id="IPR035965">
    <property type="entry name" value="PAS-like_dom_sf"/>
</dbReference>
<feature type="domain" description="PAC" evidence="3">
    <location>
        <begin position="481"/>
        <end position="533"/>
    </location>
</feature>
<evidence type="ECO:0000259" key="4">
    <source>
        <dbReference type="PROSITE" id="PS50883"/>
    </source>
</evidence>
<dbReference type="PROSITE" id="PS50883">
    <property type="entry name" value="EAL"/>
    <property type="match status" value="1"/>
</dbReference>
<dbReference type="EMBL" id="CP121194">
    <property type="protein sequence ID" value="XBH08810.1"/>
    <property type="molecule type" value="Genomic_DNA"/>
</dbReference>
<dbReference type="InterPro" id="IPR052155">
    <property type="entry name" value="Biofilm_reg_signaling"/>
</dbReference>
<dbReference type="InterPro" id="IPR035919">
    <property type="entry name" value="EAL_sf"/>
</dbReference>
<dbReference type="InterPro" id="IPR013655">
    <property type="entry name" value="PAS_fold_3"/>
</dbReference>
<name>A0AAU7CV38_9BACT</name>
<dbReference type="Pfam" id="PF08447">
    <property type="entry name" value="PAS_3"/>
    <property type="match status" value="1"/>
</dbReference>
<dbReference type="SMART" id="SM00091">
    <property type="entry name" value="PAS"/>
    <property type="match status" value="2"/>
</dbReference>
<dbReference type="InterPro" id="IPR000700">
    <property type="entry name" value="PAS-assoc_C"/>
</dbReference>
<dbReference type="AlphaFoldDB" id="A0AAU7CV38"/>
<feature type="domain" description="EAL" evidence="4">
    <location>
        <begin position="5"/>
        <end position="255"/>
    </location>
</feature>
<dbReference type="KEGG" id="epl:P4G45_09905"/>
<dbReference type="Pfam" id="PF00563">
    <property type="entry name" value="EAL"/>
    <property type="match status" value="1"/>
</dbReference>
<dbReference type="PROSITE" id="PS50113">
    <property type="entry name" value="PAC"/>
    <property type="match status" value="2"/>
</dbReference>
<dbReference type="InterPro" id="IPR001633">
    <property type="entry name" value="EAL_dom"/>
</dbReference>
<dbReference type="Gene3D" id="3.30.450.20">
    <property type="entry name" value="PAS domain"/>
    <property type="match status" value="2"/>
</dbReference>
<dbReference type="NCBIfam" id="TIGR00229">
    <property type="entry name" value="sensory_box"/>
    <property type="match status" value="2"/>
</dbReference>
<evidence type="ECO:0000259" key="3">
    <source>
        <dbReference type="PROSITE" id="PS50113"/>
    </source>
</evidence>
<feature type="domain" description="PAS" evidence="2">
    <location>
        <begin position="408"/>
        <end position="478"/>
    </location>
</feature>
<dbReference type="SUPFAM" id="SSF141868">
    <property type="entry name" value="EAL domain-like"/>
    <property type="match status" value="1"/>
</dbReference>
<feature type="coiled-coil region" evidence="1">
    <location>
        <begin position="517"/>
        <end position="548"/>
    </location>
</feature>
<protein>
    <submittedName>
        <fullName evidence="5">EAL domain-containing protein</fullName>
    </submittedName>
</protein>
<dbReference type="CDD" id="cd01948">
    <property type="entry name" value="EAL"/>
    <property type="match status" value="1"/>
</dbReference>
<dbReference type="PANTHER" id="PTHR44757">
    <property type="entry name" value="DIGUANYLATE CYCLASE DGCP"/>
    <property type="match status" value="1"/>
</dbReference>
<dbReference type="InterPro" id="IPR000014">
    <property type="entry name" value="PAS"/>
</dbReference>
<evidence type="ECO:0000256" key="1">
    <source>
        <dbReference type="SAM" id="Coils"/>
    </source>
</evidence>
<dbReference type="PROSITE" id="PS50112">
    <property type="entry name" value="PAS"/>
    <property type="match status" value="1"/>
</dbReference>
<dbReference type="FunFam" id="3.30.450.20:FF:000099">
    <property type="entry name" value="Sensory box sensor histidine kinase"/>
    <property type="match status" value="1"/>
</dbReference>
<keyword evidence="1" id="KW-0175">Coiled coil</keyword>
<gene>
    <name evidence="5" type="ORF">P4G45_09905</name>
</gene>
<dbReference type="SUPFAM" id="SSF55785">
    <property type="entry name" value="PYP-like sensor domain (PAS domain)"/>
    <property type="match status" value="2"/>
</dbReference>
<sequence>MPTKRSELKTELRKALKNSEIVPYFQPMVGIRSGKLVGFEVLARWLHPQRGTIRPDEFIPLAEQADLIGELTDTILLQAFAATAALDKSLTISVNISPIQLRDPSLPEEIRRAAAMAAFPLNRLTIEITESALVDNLELAASIATKLKNLGVKLALDDFGTGYSSLRNLQALPFDELKVDRSFVSSMVQCRDSRKIVAAVIGLGQSLKLTTVAEGIENETQADILRWLGCDVGQGWIYGPPVSVHDLPKIVDAPMSTSTHTLHDSPASDLITCIKPLPSQRFAQLQAIYDGAPVALAFVDADLRYVSVNQRLASMNDIAVEEHLGKKLSEIVPPIIYTRIEPHLLHALKGEASSLEITRPGISEDAKGETFLVSHQPARDEGGEVIGVSVAMVDISERKLMEDALRESEDHYRHMVKLNPQMPWIMDPNGKTIDISPRWTELTGMSSDDTSNYGWKEMVHPDDLERLLTVLQASFQSGDAFDFNYRVLTRDKSWRWVRTRGQARRCASGEILRWYGSTEEIEEYMELKQKLRETEAALAALLEEKQQRL</sequence>
<dbReference type="PANTHER" id="PTHR44757:SF10">
    <property type="entry name" value="MEMBRANE PROTEIN"/>
    <property type="match status" value="1"/>
</dbReference>
<dbReference type="CDD" id="cd00130">
    <property type="entry name" value="PAS"/>
    <property type="match status" value="2"/>
</dbReference>
<dbReference type="Gene3D" id="3.20.20.450">
    <property type="entry name" value="EAL domain"/>
    <property type="match status" value="1"/>
</dbReference>
<accession>A0AAU7CV38</accession>
<reference evidence="5" key="1">
    <citation type="submission" date="2023-03" db="EMBL/GenBank/DDBJ databases">
        <title>Edaphobacter sp.</title>
        <authorList>
            <person name="Huber K.J."/>
            <person name="Papendorf J."/>
            <person name="Pilke C."/>
            <person name="Bunk B."/>
            <person name="Sproeer C."/>
            <person name="Pester M."/>
        </authorList>
    </citation>
    <scope>NUCLEOTIDE SEQUENCE</scope>
    <source>
        <strain evidence="5">DSM 109919</strain>
    </source>
</reference>
<proteinExistence type="predicted"/>